<feature type="transmembrane region" description="Helical" evidence="1">
    <location>
        <begin position="437"/>
        <end position="455"/>
    </location>
</feature>
<dbReference type="InterPro" id="IPR027417">
    <property type="entry name" value="P-loop_NTPase"/>
</dbReference>
<proteinExistence type="predicted"/>
<gene>
    <name evidence="3" type="ORF">GCM10010201_04850</name>
</gene>
<reference evidence="4" key="1">
    <citation type="journal article" date="2019" name="Int. J. Syst. Evol. Microbiol.">
        <title>The Global Catalogue of Microorganisms (GCM) 10K type strain sequencing project: providing services to taxonomists for standard genome sequencing and annotation.</title>
        <authorList>
            <consortium name="The Broad Institute Genomics Platform"/>
            <consortium name="The Broad Institute Genome Sequencing Center for Infectious Disease"/>
            <person name="Wu L."/>
            <person name="Ma J."/>
        </authorList>
    </citation>
    <scope>NUCLEOTIDE SEQUENCE [LARGE SCALE GENOMIC DNA]</scope>
    <source>
        <strain evidence="4">JCM 3367</strain>
    </source>
</reference>
<name>A0ABP6ACS1_9ACTN</name>
<dbReference type="Proteomes" id="UP001499978">
    <property type="component" value="Unassembled WGS sequence"/>
</dbReference>
<dbReference type="PANTHER" id="PTHR42698:SF1">
    <property type="entry name" value="GTPASE ERA, MITOCHONDRIAL"/>
    <property type="match status" value="1"/>
</dbReference>
<feature type="domain" description="G" evidence="2">
    <location>
        <begin position="68"/>
        <end position="209"/>
    </location>
</feature>
<evidence type="ECO:0000313" key="3">
    <source>
        <dbReference type="EMBL" id="GAA2512522.1"/>
    </source>
</evidence>
<dbReference type="Pfam" id="PF01926">
    <property type="entry name" value="MMR_HSR1"/>
    <property type="match status" value="1"/>
</dbReference>
<keyword evidence="4" id="KW-1185">Reference proteome</keyword>
<comment type="caution">
    <text evidence="3">The sequence shown here is derived from an EMBL/GenBank/DDBJ whole genome shotgun (WGS) entry which is preliminary data.</text>
</comment>
<protein>
    <submittedName>
        <fullName evidence="3">50S ribosome-binding GTPase</fullName>
    </submittedName>
</protein>
<feature type="transmembrane region" description="Helical" evidence="1">
    <location>
        <begin position="475"/>
        <end position="500"/>
    </location>
</feature>
<dbReference type="Gene3D" id="3.40.50.300">
    <property type="entry name" value="P-loop containing nucleotide triphosphate hydrolases"/>
    <property type="match status" value="1"/>
</dbReference>
<evidence type="ECO:0000313" key="4">
    <source>
        <dbReference type="Proteomes" id="UP001499978"/>
    </source>
</evidence>
<accession>A0ABP6ACS1</accession>
<evidence type="ECO:0000256" key="1">
    <source>
        <dbReference type="SAM" id="Phobius"/>
    </source>
</evidence>
<keyword evidence="1" id="KW-1133">Transmembrane helix</keyword>
<sequence>MTAMLSARHAPPDPRRPDVDALRARIDAIARFLRLSGPHLDEADLSGPRAVLERAGRRLELSRDHTVVALAGATGSGKSSLFNAVARLELSRVGVRRPTTGVAHACVWGPIDGASDLLDWIGVAPRQRFVRESPLDGDDEAALRGLVLLDLPDFDSVAPEHRVEVDRLLNLVDLVVWVVDPQKYADRTLHQAYLSQFASHRDVTVVVLNQADRLSPADTDRVVADLSGLLAANGLGDVPVLATAATDPGRLGPLRAALEGTVSARQAALLRLAADVDVSVQGLRPFVGPAVAEDAVDRASVRRLAEALAAAAGVGAVAEAAQRSYRARALAATGWPPLRWLRHFRRDPLRDLRLGGDGGRGASSLPAPQPAQHAAAALAVREIAERAAESLPTPWPAAVLAGARSRLADLPDALDQAISRTDLDLDRRPLWWRVWRAAQWFGALAVLLGVGWLIADYVVRALALPRLEAPAAGVVPLSVAVAAGGVVLGLLLAMLGRPLVRFGAARARRRALKRLQASVIEVARQQVVAPVREVLQAYAQTREALTAAERRAR</sequence>
<keyword evidence="1" id="KW-0812">Transmembrane</keyword>
<organism evidence="3 4">
    <name type="scientific">Pilimelia columellifera subsp. columellifera</name>
    <dbReference type="NCBI Taxonomy" id="706583"/>
    <lineage>
        <taxon>Bacteria</taxon>
        <taxon>Bacillati</taxon>
        <taxon>Actinomycetota</taxon>
        <taxon>Actinomycetes</taxon>
        <taxon>Micromonosporales</taxon>
        <taxon>Micromonosporaceae</taxon>
        <taxon>Pilimelia</taxon>
    </lineage>
</organism>
<dbReference type="EMBL" id="BAAARY010000001">
    <property type="protein sequence ID" value="GAA2512522.1"/>
    <property type="molecule type" value="Genomic_DNA"/>
</dbReference>
<evidence type="ECO:0000259" key="2">
    <source>
        <dbReference type="Pfam" id="PF01926"/>
    </source>
</evidence>
<keyword evidence="1" id="KW-0472">Membrane</keyword>
<dbReference type="PANTHER" id="PTHR42698">
    <property type="entry name" value="GTPASE ERA"/>
    <property type="match status" value="1"/>
</dbReference>
<dbReference type="SUPFAM" id="SSF52540">
    <property type="entry name" value="P-loop containing nucleoside triphosphate hydrolases"/>
    <property type="match status" value="1"/>
</dbReference>
<dbReference type="InterPro" id="IPR005662">
    <property type="entry name" value="GTPase_Era-like"/>
</dbReference>
<dbReference type="InterPro" id="IPR006073">
    <property type="entry name" value="GTP-bd"/>
</dbReference>